<evidence type="ECO:0000313" key="4">
    <source>
        <dbReference type="Proteomes" id="UP000813385"/>
    </source>
</evidence>
<dbReference type="Proteomes" id="UP000813385">
    <property type="component" value="Unassembled WGS sequence"/>
</dbReference>
<dbReference type="OrthoDB" id="3692147at2759"/>
<proteinExistence type="predicted"/>
<reference evidence="3" key="1">
    <citation type="journal article" date="2021" name="Nat. Commun.">
        <title>Genetic determinants of endophytism in the Arabidopsis root mycobiome.</title>
        <authorList>
            <person name="Mesny F."/>
            <person name="Miyauchi S."/>
            <person name="Thiergart T."/>
            <person name="Pickel B."/>
            <person name="Atanasova L."/>
            <person name="Karlsson M."/>
            <person name="Huettel B."/>
            <person name="Barry K.W."/>
            <person name="Haridas S."/>
            <person name="Chen C."/>
            <person name="Bauer D."/>
            <person name="Andreopoulos W."/>
            <person name="Pangilinan J."/>
            <person name="LaButti K."/>
            <person name="Riley R."/>
            <person name="Lipzen A."/>
            <person name="Clum A."/>
            <person name="Drula E."/>
            <person name="Henrissat B."/>
            <person name="Kohler A."/>
            <person name="Grigoriev I.V."/>
            <person name="Martin F.M."/>
            <person name="Hacquard S."/>
        </authorList>
    </citation>
    <scope>NUCLEOTIDE SEQUENCE</scope>
    <source>
        <strain evidence="3">MPI-CAGE-AT-0016</strain>
    </source>
</reference>
<feature type="domain" description="F-box" evidence="2">
    <location>
        <begin position="42"/>
        <end position="88"/>
    </location>
</feature>
<evidence type="ECO:0000259" key="2">
    <source>
        <dbReference type="PROSITE" id="PS50181"/>
    </source>
</evidence>
<accession>A0A8K0X8Q3</accession>
<evidence type="ECO:0000313" key="3">
    <source>
        <dbReference type="EMBL" id="KAH7376067.1"/>
    </source>
</evidence>
<keyword evidence="4" id="KW-1185">Reference proteome</keyword>
<dbReference type="PROSITE" id="PS50181">
    <property type="entry name" value="FBOX"/>
    <property type="match status" value="1"/>
</dbReference>
<dbReference type="SUPFAM" id="SSF81383">
    <property type="entry name" value="F-box domain"/>
    <property type="match status" value="1"/>
</dbReference>
<dbReference type="InterPro" id="IPR001810">
    <property type="entry name" value="F-box_dom"/>
</dbReference>
<dbReference type="Pfam" id="PF00646">
    <property type="entry name" value="F-box"/>
    <property type="match status" value="1"/>
</dbReference>
<sequence length="531" mass="61346">MRFRRLYCFLLALKQKLERLQSHNSLSLADPCLSAAWDNHVLSRLLRLPDALLVAIMIRLDVDDVLRLRHTSRTFMRLFSESTEFQKLHLTRHEDEDRMLHLARVWAVPRRSIHPPSYKDPWKLCRRCQSIRQERSHLSGSHSTKSTPFMYCSGCRLEHRAFYFSPRQRHRATDNERICIGREYPFVLCDHISVTWDAVNRLANCLPGENTIKCNNRQHVNASECSHVRSSTQSWSCCPHEDRPQLKAWRNDDGELCLEIFLTVHIPFRPDKSMKNDRVRSRDFQYIAKRAVTRCSPVFPSAWLLTSYFQHGNDFMKAFDPNICSCLDWGAEDLLYRDNSETEFAWRLSTNPMKPWRERPVPESDLYTGADKSHRAPGDKCAGFKHGITLDISRTKTTRRLDFHKCDSNPGFLVMKQTFERRVCSAYDYAWVVDLEYPLFGPDREMQGIAYCAEPRCRFVQRKEAWRQLNAHRGTGMGIVGGIDEHGVEGGGKGGDHDEDDVEGGDKGGNSHSTATQTLLTTSVINSISLY</sequence>
<comment type="caution">
    <text evidence="3">The sequence shown here is derived from an EMBL/GenBank/DDBJ whole genome shotgun (WGS) entry which is preliminary data.</text>
</comment>
<organism evidence="3 4">
    <name type="scientific">Plectosphaerella cucumerina</name>
    <dbReference type="NCBI Taxonomy" id="40658"/>
    <lineage>
        <taxon>Eukaryota</taxon>
        <taxon>Fungi</taxon>
        <taxon>Dikarya</taxon>
        <taxon>Ascomycota</taxon>
        <taxon>Pezizomycotina</taxon>
        <taxon>Sordariomycetes</taxon>
        <taxon>Hypocreomycetidae</taxon>
        <taxon>Glomerellales</taxon>
        <taxon>Plectosphaerellaceae</taxon>
        <taxon>Plectosphaerella</taxon>
    </lineage>
</organism>
<protein>
    <recommendedName>
        <fullName evidence="2">F-box domain-containing protein</fullName>
    </recommendedName>
</protein>
<dbReference type="InterPro" id="IPR036047">
    <property type="entry name" value="F-box-like_dom_sf"/>
</dbReference>
<name>A0A8K0X8Q3_9PEZI</name>
<feature type="region of interest" description="Disordered" evidence="1">
    <location>
        <begin position="484"/>
        <end position="515"/>
    </location>
</feature>
<dbReference type="EMBL" id="JAGPXD010000001">
    <property type="protein sequence ID" value="KAH7376067.1"/>
    <property type="molecule type" value="Genomic_DNA"/>
</dbReference>
<gene>
    <name evidence="3" type="ORF">B0T11DRAFT_16437</name>
</gene>
<dbReference type="AlphaFoldDB" id="A0A8K0X8Q3"/>
<evidence type="ECO:0000256" key="1">
    <source>
        <dbReference type="SAM" id="MobiDB-lite"/>
    </source>
</evidence>